<keyword evidence="1" id="KW-0472">Membrane</keyword>
<name>A0A545AKY6_9ACTN</name>
<dbReference type="Proteomes" id="UP000317982">
    <property type="component" value="Unassembled WGS sequence"/>
</dbReference>
<evidence type="ECO:0008006" key="4">
    <source>
        <dbReference type="Google" id="ProtNLM"/>
    </source>
</evidence>
<keyword evidence="3" id="KW-1185">Reference proteome</keyword>
<dbReference type="EMBL" id="VIRS01000021">
    <property type="protein sequence ID" value="TQS41986.1"/>
    <property type="molecule type" value="Genomic_DNA"/>
</dbReference>
<dbReference type="RefSeq" id="WP_142707698.1">
    <property type="nucleotide sequence ID" value="NZ_VIRS01000021.1"/>
</dbReference>
<dbReference type="AlphaFoldDB" id="A0A545AKY6"/>
<organism evidence="2 3">
    <name type="scientific">Cryptosporangium phraense</name>
    <dbReference type="NCBI Taxonomy" id="2593070"/>
    <lineage>
        <taxon>Bacteria</taxon>
        <taxon>Bacillati</taxon>
        <taxon>Actinomycetota</taxon>
        <taxon>Actinomycetes</taxon>
        <taxon>Cryptosporangiales</taxon>
        <taxon>Cryptosporangiaceae</taxon>
        <taxon>Cryptosporangium</taxon>
    </lineage>
</organism>
<dbReference type="SUPFAM" id="SSF53474">
    <property type="entry name" value="alpha/beta-Hydrolases"/>
    <property type="match status" value="1"/>
</dbReference>
<accession>A0A545AKY6</accession>
<keyword evidence="1" id="KW-1133">Transmembrane helix</keyword>
<comment type="caution">
    <text evidence="2">The sequence shown here is derived from an EMBL/GenBank/DDBJ whole genome shotgun (WGS) entry which is preliminary data.</text>
</comment>
<reference evidence="2 3" key="1">
    <citation type="submission" date="2019-07" db="EMBL/GenBank/DDBJ databases">
        <title>Cryptosporangium phraense sp. nov., isolated from plant litter.</title>
        <authorList>
            <person name="Suriyachadkun C."/>
        </authorList>
    </citation>
    <scope>NUCLEOTIDE SEQUENCE [LARGE SCALE GENOMIC DNA]</scope>
    <source>
        <strain evidence="2 3">A-T 5661</strain>
    </source>
</reference>
<sequence length="372" mass="40180">MTEPDHTLPPILLFVPALISASPGNSAARVAALLAEDLTNGPGTFHVESLANPGPGLSETWRITEKDRGPVLDVSLLDYRKGFALPAIGGFTLWSAAWRLMVSIGYAVRALTLWLRAQGKAKRGVARVHSLLGLAGVGVLVLSVVIAGLDLWWALSTPDSPDVLTLGLAGLAGWLYATGVRLIQRSADWLQSILEYADHETRSATVNHEFLPVLDGLVEGPAPRDVHVLGYSMGALVALDFLFPPASLHPTIDARHTAVKTLTTVGCPIDLARLYYPHYIDDRVERVPGLRWTNIFIAADILGSNLVDGDDFGTENPKPVAGLAPVNERYTDERLTWSNLISRKGILSHSQYWGEPGTANCLNLALAAITRR</sequence>
<gene>
    <name evidence="2" type="ORF">FL583_27290</name>
</gene>
<keyword evidence="1" id="KW-0812">Transmembrane</keyword>
<protein>
    <recommendedName>
        <fullName evidence="4">Alpha/beta hydrolase</fullName>
    </recommendedName>
</protein>
<dbReference type="OrthoDB" id="1322294at2"/>
<feature type="transmembrane region" description="Helical" evidence="1">
    <location>
        <begin position="164"/>
        <end position="183"/>
    </location>
</feature>
<proteinExistence type="predicted"/>
<feature type="transmembrane region" description="Helical" evidence="1">
    <location>
        <begin position="83"/>
        <end position="108"/>
    </location>
</feature>
<feature type="transmembrane region" description="Helical" evidence="1">
    <location>
        <begin position="128"/>
        <end position="152"/>
    </location>
</feature>
<evidence type="ECO:0000313" key="3">
    <source>
        <dbReference type="Proteomes" id="UP000317982"/>
    </source>
</evidence>
<dbReference type="InterPro" id="IPR029058">
    <property type="entry name" value="AB_hydrolase_fold"/>
</dbReference>
<dbReference type="InParanoid" id="A0A545AKY6"/>
<evidence type="ECO:0000313" key="2">
    <source>
        <dbReference type="EMBL" id="TQS41986.1"/>
    </source>
</evidence>
<evidence type="ECO:0000256" key="1">
    <source>
        <dbReference type="SAM" id="Phobius"/>
    </source>
</evidence>